<dbReference type="NCBIfam" id="TIGR01205">
    <property type="entry name" value="D_ala_D_alaTIGR"/>
    <property type="match status" value="1"/>
</dbReference>
<comment type="catalytic activity">
    <reaction evidence="17 18">
        <text>2 D-alanine + ATP = D-alanyl-D-alanine + ADP + phosphate + H(+)</text>
        <dbReference type="Rhea" id="RHEA:11224"/>
        <dbReference type="ChEBI" id="CHEBI:15378"/>
        <dbReference type="ChEBI" id="CHEBI:30616"/>
        <dbReference type="ChEBI" id="CHEBI:43474"/>
        <dbReference type="ChEBI" id="CHEBI:57416"/>
        <dbReference type="ChEBI" id="CHEBI:57822"/>
        <dbReference type="ChEBI" id="CHEBI:456216"/>
        <dbReference type="EC" id="6.3.2.4"/>
    </reaction>
</comment>
<comment type="subcellular location">
    <subcellularLocation>
        <location evidence="3 18">Cytoplasm</location>
    </subcellularLocation>
</comment>
<dbReference type="InterPro" id="IPR016185">
    <property type="entry name" value="PreATP-grasp_dom_sf"/>
</dbReference>
<dbReference type="PROSITE" id="PS00843">
    <property type="entry name" value="DALA_DALA_LIGASE_1"/>
    <property type="match status" value="1"/>
</dbReference>
<evidence type="ECO:0000256" key="3">
    <source>
        <dbReference type="ARBA" id="ARBA00004496"/>
    </source>
</evidence>
<keyword evidence="14 18" id="KW-0573">Peptidoglycan synthesis</keyword>
<evidence type="ECO:0000256" key="17">
    <source>
        <dbReference type="ARBA" id="ARBA00047614"/>
    </source>
</evidence>
<dbReference type="FunFam" id="3.40.50.20:FF:000013">
    <property type="entry name" value="D-alanine--D-alanine ligase"/>
    <property type="match status" value="1"/>
</dbReference>
<dbReference type="InterPro" id="IPR011095">
    <property type="entry name" value="Dala_Dala_lig_C"/>
</dbReference>
<evidence type="ECO:0000256" key="16">
    <source>
        <dbReference type="ARBA" id="ARBA00023316"/>
    </source>
</evidence>
<dbReference type="OrthoDB" id="9813261at2"/>
<dbReference type="InterPro" id="IPR011761">
    <property type="entry name" value="ATP-grasp"/>
</dbReference>
<evidence type="ECO:0000256" key="4">
    <source>
        <dbReference type="ARBA" id="ARBA00004752"/>
    </source>
</evidence>
<keyword evidence="8 18" id="KW-0436">Ligase</keyword>
<evidence type="ECO:0000256" key="1">
    <source>
        <dbReference type="ARBA" id="ARBA00001936"/>
    </source>
</evidence>
<keyword evidence="24" id="KW-1185">Reference proteome</keyword>
<dbReference type="InterPro" id="IPR000291">
    <property type="entry name" value="D-Ala_lig_Van_CS"/>
</dbReference>
<feature type="active site" evidence="19">
    <location>
        <position position="22"/>
    </location>
</feature>
<dbReference type="PANTHER" id="PTHR23132:SF23">
    <property type="entry name" value="D-ALANINE--D-ALANINE LIGASE B"/>
    <property type="match status" value="1"/>
</dbReference>
<dbReference type="STRING" id="195064.SAMN05421721_10761"/>
<dbReference type="UniPathway" id="UPA00219"/>
<keyword evidence="13 18" id="KW-0133">Cell shape</keyword>
<evidence type="ECO:0000256" key="14">
    <source>
        <dbReference type="ARBA" id="ARBA00022984"/>
    </source>
</evidence>
<organism evidence="23 24">
    <name type="scientific">Ectothiorhodospira mobilis</name>
    <dbReference type="NCBI Taxonomy" id="195064"/>
    <lineage>
        <taxon>Bacteria</taxon>
        <taxon>Pseudomonadati</taxon>
        <taxon>Pseudomonadota</taxon>
        <taxon>Gammaproteobacteria</taxon>
        <taxon>Chromatiales</taxon>
        <taxon>Ectothiorhodospiraceae</taxon>
        <taxon>Ectothiorhodospira</taxon>
    </lineage>
</organism>
<evidence type="ECO:0000256" key="7">
    <source>
        <dbReference type="ARBA" id="ARBA00022490"/>
    </source>
</evidence>
<dbReference type="FunFam" id="3.30.470.20:FF:000008">
    <property type="entry name" value="D-alanine--D-alanine ligase"/>
    <property type="match status" value="1"/>
</dbReference>
<dbReference type="PROSITE" id="PS50975">
    <property type="entry name" value="ATP_GRASP"/>
    <property type="match status" value="1"/>
</dbReference>
<evidence type="ECO:0000256" key="8">
    <source>
        <dbReference type="ARBA" id="ARBA00022598"/>
    </source>
</evidence>
<comment type="cofactor">
    <cofactor evidence="1">
        <name>Mn(2+)</name>
        <dbReference type="ChEBI" id="CHEBI:29035"/>
    </cofactor>
</comment>
<dbReference type="Proteomes" id="UP000199556">
    <property type="component" value="Unassembled WGS sequence"/>
</dbReference>
<keyword evidence="15 20" id="KW-0464">Manganese</keyword>
<feature type="binding site" evidence="20">
    <location>
        <position position="272"/>
    </location>
    <ligand>
        <name>Mg(2+)</name>
        <dbReference type="ChEBI" id="CHEBI:18420"/>
        <label>2</label>
    </ligand>
</feature>
<dbReference type="Gene3D" id="3.40.50.20">
    <property type="match status" value="1"/>
</dbReference>
<evidence type="ECO:0000256" key="20">
    <source>
        <dbReference type="PIRSR" id="PIRSR039102-3"/>
    </source>
</evidence>
<accession>A0A1I4RB72</accession>
<dbReference type="SUPFAM" id="SSF56059">
    <property type="entry name" value="Glutathione synthetase ATP-binding domain-like"/>
    <property type="match status" value="1"/>
</dbReference>
<protein>
    <recommendedName>
        <fullName evidence="6 18">D-alanine--D-alanine ligase</fullName>
        <ecNumber evidence="6 18">6.3.2.4</ecNumber>
    </recommendedName>
    <alternativeName>
        <fullName evidence="18">D-Ala-D-Ala ligase</fullName>
    </alternativeName>
    <alternativeName>
        <fullName evidence="18">D-alanylalanine synthetase</fullName>
    </alternativeName>
</protein>
<evidence type="ECO:0000259" key="22">
    <source>
        <dbReference type="PROSITE" id="PS50975"/>
    </source>
</evidence>
<evidence type="ECO:0000256" key="5">
    <source>
        <dbReference type="ARBA" id="ARBA00010871"/>
    </source>
</evidence>
<dbReference type="EC" id="6.3.2.4" evidence="6 18"/>
<keyword evidence="7 18" id="KW-0963">Cytoplasm</keyword>
<reference evidence="23 24" key="1">
    <citation type="submission" date="2016-10" db="EMBL/GenBank/DDBJ databases">
        <authorList>
            <person name="de Groot N.N."/>
        </authorList>
    </citation>
    <scope>NUCLEOTIDE SEQUENCE [LARGE SCALE GENOMIC DNA]</scope>
    <source>
        <strain evidence="23 24">DSM 4180</strain>
    </source>
</reference>
<feature type="active site" evidence="19">
    <location>
        <position position="150"/>
    </location>
</feature>
<dbReference type="InterPro" id="IPR011127">
    <property type="entry name" value="Dala_Dala_lig_N"/>
</dbReference>
<dbReference type="GO" id="GO:0005524">
    <property type="term" value="F:ATP binding"/>
    <property type="evidence" value="ECO:0007669"/>
    <property type="project" value="UniProtKB-UniRule"/>
</dbReference>
<dbReference type="RefSeq" id="WP_090484952.1">
    <property type="nucleotide sequence ID" value="NZ_FOUO01000007.1"/>
</dbReference>
<evidence type="ECO:0000256" key="9">
    <source>
        <dbReference type="ARBA" id="ARBA00022723"/>
    </source>
</evidence>
<dbReference type="InterPro" id="IPR013815">
    <property type="entry name" value="ATP_grasp_subdomain_1"/>
</dbReference>
<dbReference type="EMBL" id="FOUO01000007">
    <property type="protein sequence ID" value="SFM49469.1"/>
    <property type="molecule type" value="Genomic_DNA"/>
</dbReference>
<evidence type="ECO:0000256" key="12">
    <source>
        <dbReference type="ARBA" id="ARBA00022842"/>
    </source>
</evidence>
<dbReference type="PROSITE" id="PS00844">
    <property type="entry name" value="DALA_DALA_LIGASE_2"/>
    <property type="match status" value="1"/>
</dbReference>
<evidence type="ECO:0000256" key="13">
    <source>
        <dbReference type="ARBA" id="ARBA00022960"/>
    </source>
</evidence>
<feature type="binding site" evidence="20">
    <location>
        <position position="270"/>
    </location>
    <ligand>
        <name>Mg(2+)</name>
        <dbReference type="ChEBI" id="CHEBI:18420"/>
        <label>2</label>
    </ligand>
</feature>
<evidence type="ECO:0000256" key="6">
    <source>
        <dbReference type="ARBA" id="ARBA00012216"/>
    </source>
</evidence>
<feature type="domain" description="ATP-grasp" evidence="22">
    <location>
        <begin position="108"/>
        <end position="303"/>
    </location>
</feature>
<comment type="similarity">
    <text evidence="5 18">Belongs to the D-alanine--D-alanine ligase family.</text>
</comment>
<dbReference type="HAMAP" id="MF_00047">
    <property type="entry name" value="Dala_Dala_lig"/>
    <property type="match status" value="1"/>
</dbReference>
<keyword evidence="16 18" id="KW-0961">Cell wall biogenesis/degradation</keyword>
<dbReference type="GO" id="GO:0009252">
    <property type="term" value="P:peptidoglycan biosynthetic process"/>
    <property type="evidence" value="ECO:0007669"/>
    <property type="project" value="UniProtKB-UniRule"/>
</dbReference>
<feature type="binding site" evidence="20">
    <location>
        <position position="257"/>
    </location>
    <ligand>
        <name>Mg(2+)</name>
        <dbReference type="ChEBI" id="CHEBI:18420"/>
        <label>1</label>
    </ligand>
</feature>
<evidence type="ECO:0000256" key="21">
    <source>
        <dbReference type="PROSITE-ProRule" id="PRU00409"/>
    </source>
</evidence>
<dbReference type="GO" id="GO:0005829">
    <property type="term" value="C:cytosol"/>
    <property type="evidence" value="ECO:0007669"/>
    <property type="project" value="TreeGrafter"/>
</dbReference>
<dbReference type="Gene3D" id="3.30.470.20">
    <property type="entry name" value="ATP-grasp fold, B domain"/>
    <property type="match status" value="1"/>
</dbReference>
<dbReference type="Gene3D" id="3.30.1490.20">
    <property type="entry name" value="ATP-grasp fold, A domain"/>
    <property type="match status" value="1"/>
</dbReference>
<evidence type="ECO:0000256" key="18">
    <source>
        <dbReference type="HAMAP-Rule" id="MF_00047"/>
    </source>
</evidence>
<dbReference type="NCBIfam" id="NF002378">
    <property type="entry name" value="PRK01372.1"/>
    <property type="match status" value="1"/>
</dbReference>
<dbReference type="GO" id="GO:0046872">
    <property type="term" value="F:metal ion binding"/>
    <property type="evidence" value="ECO:0007669"/>
    <property type="project" value="UniProtKB-KW"/>
</dbReference>
<name>A0A1I4RB72_ECTMO</name>
<evidence type="ECO:0000256" key="19">
    <source>
        <dbReference type="PIRSR" id="PIRSR039102-1"/>
    </source>
</evidence>
<dbReference type="SUPFAM" id="SSF52440">
    <property type="entry name" value="PreATP-grasp domain"/>
    <property type="match status" value="1"/>
</dbReference>
<evidence type="ECO:0000313" key="23">
    <source>
        <dbReference type="EMBL" id="SFM49469.1"/>
    </source>
</evidence>
<dbReference type="Pfam" id="PF01820">
    <property type="entry name" value="Dala_Dala_lig_N"/>
    <property type="match status" value="1"/>
</dbReference>
<dbReference type="PIRSF" id="PIRSF039102">
    <property type="entry name" value="Ddl/VanB"/>
    <property type="match status" value="1"/>
</dbReference>
<dbReference type="GO" id="GO:0008716">
    <property type="term" value="F:D-alanine-D-alanine ligase activity"/>
    <property type="evidence" value="ECO:0007669"/>
    <property type="project" value="UniProtKB-UniRule"/>
</dbReference>
<comment type="pathway">
    <text evidence="4 18">Cell wall biogenesis; peptidoglycan biosynthesis.</text>
</comment>
<comment type="cofactor">
    <cofactor evidence="20">
        <name>Mg(2+)</name>
        <dbReference type="ChEBI" id="CHEBI:18420"/>
    </cofactor>
    <cofactor evidence="20">
        <name>Mn(2+)</name>
        <dbReference type="ChEBI" id="CHEBI:29035"/>
    </cofactor>
    <text evidence="20">Binds 2 magnesium or manganese ions per subunit.</text>
</comment>
<keyword evidence="10 21" id="KW-0547">Nucleotide-binding</keyword>
<evidence type="ECO:0000313" key="24">
    <source>
        <dbReference type="Proteomes" id="UP000199556"/>
    </source>
</evidence>
<sequence>MTRRDPADYGRVAVLMGGWSAERAISLRSGQAVLHSLRTAGVDAHGVDADRDVLQVLQRGHFDRVFIALHGRGGEDGVVQGALELAGIPYTGSGVAASAVAMDKLMSKRLWRGAGLPTPEFCVLQPGFDPGAVVAALGLPLIVKPALEGSSIGMTRVNRAEELVQAHATAAACGGPVLAEAWITGQEYTAAILDGEALPLIRLETPRAFYDYEAKYLAGDTRYLCPCGLPPEEEARLQTLALEAFAAVTARGWGRVDLMRDESGQAWLIEVNTVPGMTDHSLVPMAARAAGLDLEDLVLRILDTTFVHGEA</sequence>
<evidence type="ECO:0000256" key="10">
    <source>
        <dbReference type="ARBA" id="ARBA00022741"/>
    </source>
</evidence>
<dbReference type="Pfam" id="PF07478">
    <property type="entry name" value="Dala_Dala_lig_C"/>
    <property type="match status" value="1"/>
</dbReference>
<evidence type="ECO:0000256" key="11">
    <source>
        <dbReference type="ARBA" id="ARBA00022840"/>
    </source>
</evidence>
<keyword evidence="12 20" id="KW-0460">Magnesium</keyword>
<dbReference type="GO" id="GO:0008360">
    <property type="term" value="P:regulation of cell shape"/>
    <property type="evidence" value="ECO:0007669"/>
    <property type="project" value="UniProtKB-KW"/>
</dbReference>
<dbReference type="GO" id="GO:0071555">
    <property type="term" value="P:cell wall organization"/>
    <property type="evidence" value="ECO:0007669"/>
    <property type="project" value="UniProtKB-KW"/>
</dbReference>
<comment type="function">
    <text evidence="2 18">Cell wall formation.</text>
</comment>
<gene>
    <name evidence="18" type="primary">ddl</name>
    <name evidence="23" type="ORF">SAMN05421721_10761</name>
</gene>
<dbReference type="PANTHER" id="PTHR23132">
    <property type="entry name" value="D-ALANINE--D-ALANINE LIGASE"/>
    <property type="match status" value="1"/>
</dbReference>
<feature type="active site" evidence="19">
    <location>
        <position position="281"/>
    </location>
</feature>
<feature type="binding site" evidence="20">
    <location>
        <position position="270"/>
    </location>
    <ligand>
        <name>Mg(2+)</name>
        <dbReference type="ChEBI" id="CHEBI:18420"/>
        <label>1</label>
    </ligand>
</feature>
<keyword evidence="11 21" id="KW-0067">ATP-binding</keyword>
<proteinExistence type="inferred from homology"/>
<dbReference type="InterPro" id="IPR005905">
    <property type="entry name" value="D_ala_D_ala"/>
</dbReference>
<keyword evidence="9 20" id="KW-0479">Metal-binding</keyword>
<evidence type="ECO:0000256" key="15">
    <source>
        <dbReference type="ARBA" id="ARBA00023211"/>
    </source>
</evidence>
<evidence type="ECO:0000256" key="2">
    <source>
        <dbReference type="ARBA" id="ARBA00003921"/>
    </source>
</evidence>
<dbReference type="AlphaFoldDB" id="A0A1I4RB72"/>